<dbReference type="EMBL" id="JYDR01000024">
    <property type="protein sequence ID" value="KRY74573.1"/>
    <property type="molecule type" value="Genomic_DNA"/>
</dbReference>
<name>A0A0V1ELA1_TRIPS</name>
<sequence length="129" mass="14777">MEKFIFINERVPSRCHEHAHPFLPPDCSHAPRYLSTVRYWPPLFPSFLPHALTMALRQQNNNNGFIQSKAQTNDDITRPQPCLTVLTPSSRPATVPRIRSSCPILRTLGPCPLQTEYISDITARKQRNN</sequence>
<dbReference type="Proteomes" id="UP000054632">
    <property type="component" value="Unassembled WGS sequence"/>
</dbReference>
<protein>
    <submittedName>
        <fullName evidence="1">Uncharacterized protein</fullName>
    </submittedName>
</protein>
<dbReference type="AlphaFoldDB" id="A0A0V1ELA1"/>
<evidence type="ECO:0000313" key="2">
    <source>
        <dbReference type="Proteomes" id="UP000054632"/>
    </source>
</evidence>
<accession>A0A0V1ELA1</accession>
<proteinExistence type="predicted"/>
<comment type="caution">
    <text evidence="1">The sequence shown here is derived from an EMBL/GenBank/DDBJ whole genome shotgun (WGS) entry which is preliminary data.</text>
</comment>
<gene>
    <name evidence="1" type="ORF">T4A_6986</name>
</gene>
<evidence type="ECO:0000313" key="1">
    <source>
        <dbReference type="EMBL" id="KRY74573.1"/>
    </source>
</evidence>
<reference evidence="1 2" key="1">
    <citation type="submission" date="2015-01" db="EMBL/GenBank/DDBJ databases">
        <title>Evolution of Trichinella species and genotypes.</title>
        <authorList>
            <person name="Korhonen P.K."/>
            <person name="Edoardo P."/>
            <person name="Giuseppe L.R."/>
            <person name="Gasser R.B."/>
        </authorList>
    </citation>
    <scope>NUCLEOTIDE SEQUENCE [LARGE SCALE GENOMIC DNA]</scope>
    <source>
        <strain evidence="1">ISS13</strain>
    </source>
</reference>
<organism evidence="1 2">
    <name type="scientific">Trichinella pseudospiralis</name>
    <name type="common">Parasitic roundworm</name>
    <dbReference type="NCBI Taxonomy" id="6337"/>
    <lineage>
        <taxon>Eukaryota</taxon>
        <taxon>Metazoa</taxon>
        <taxon>Ecdysozoa</taxon>
        <taxon>Nematoda</taxon>
        <taxon>Enoplea</taxon>
        <taxon>Dorylaimia</taxon>
        <taxon>Trichinellida</taxon>
        <taxon>Trichinellidae</taxon>
        <taxon>Trichinella</taxon>
    </lineage>
</organism>